<evidence type="ECO:0008006" key="4">
    <source>
        <dbReference type="Google" id="ProtNLM"/>
    </source>
</evidence>
<dbReference type="EMBL" id="CP095749">
    <property type="protein sequence ID" value="WEB45435.1"/>
    <property type="molecule type" value="Genomic_DNA"/>
</dbReference>
<feature type="compositionally biased region" description="Polar residues" evidence="1">
    <location>
        <begin position="125"/>
        <end position="134"/>
    </location>
</feature>
<gene>
    <name evidence="2" type="ORF">MOV08_43240</name>
</gene>
<dbReference type="SUPFAM" id="SSF56349">
    <property type="entry name" value="DNA breaking-rejoining enzymes"/>
    <property type="match status" value="1"/>
</dbReference>
<evidence type="ECO:0000313" key="2">
    <source>
        <dbReference type="EMBL" id="WEB45435.1"/>
    </source>
</evidence>
<dbReference type="RefSeq" id="WP_275311609.1">
    <property type="nucleotide sequence ID" value="NZ_CP095749.1"/>
</dbReference>
<accession>A0ABY8ANJ3</accession>
<feature type="region of interest" description="Disordered" evidence="1">
    <location>
        <begin position="112"/>
        <end position="134"/>
    </location>
</feature>
<keyword evidence="3" id="KW-1185">Reference proteome</keyword>
<evidence type="ECO:0000313" key="3">
    <source>
        <dbReference type="Proteomes" id="UP001218629"/>
    </source>
</evidence>
<evidence type="ECO:0000256" key="1">
    <source>
        <dbReference type="SAM" id="MobiDB-lite"/>
    </source>
</evidence>
<proteinExistence type="predicted"/>
<reference evidence="2 3" key="1">
    <citation type="submission" date="2022-03" db="EMBL/GenBank/DDBJ databases">
        <title>Streptomyces yunnanensis P86,complete genome.</title>
        <authorList>
            <person name="Chen S."/>
            <person name="Zhang Q."/>
        </authorList>
    </citation>
    <scope>NUCLEOTIDE SEQUENCE [LARGE SCALE GENOMIC DNA]</scope>
    <source>
        <strain evidence="2 3">P86</strain>
    </source>
</reference>
<dbReference type="InterPro" id="IPR011010">
    <property type="entry name" value="DNA_brk_join_enz"/>
</dbReference>
<name>A0ABY8ANJ3_9ACTN</name>
<dbReference type="Proteomes" id="UP001218629">
    <property type="component" value="Chromosome"/>
</dbReference>
<organism evidence="2 3">
    <name type="scientific">Streptomyces yunnanensis</name>
    <dbReference type="NCBI Taxonomy" id="156453"/>
    <lineage>
        <taxon>Bacteria</taxon>
        <taxon>Bacillati</taxon>
        <taxon>Actinomycetota</taxon>
        <taxon>Actinomycetes</taxon>
        <taxon>Kitasatosporales</taxon>
        <taxon>Streptomycetaceae</taxon>
        <taxon>Streptomyces</taxon>
    </lineage>
</organism>
<protein>
    <recommendedName>
        <fullName evidence="4">Phage integrase family protein</fullName>
    </recommendedName>
</protein>
<sequence length="549" mass="62159">MDYYNTGKCRRCHLYGTPAVESCPHCLAWGTTRKWKWLCQACHSWRQANPTQAPCPTCGTIAHLHQEIGICRLCFAHARNMIHVLGRFDPVEANRQGQQLFFAGLTWQKGSSRTARRAEQRARNGPSQVPTNMTKQQKTLFEQPLPLTDRDYITASRYEQTTLFAAQRDHTKLRQRDFPWPTDTALLLRLWKLADQRSARLGWSAPVRMRCRAGLRIALGLQDTPGAPIPLTSLDFLTEINLTSKHVAAVLDEAGLLIDDRERALDRWIEERLAGLPEQMTSEVRIWYQVMVTGRSKPPRRRPRNAGTIRLHFSWALPVLAAWAADGHTTLRTITREHVATALADSDHPSRTGQGLRSMFQLLKQDHVLFADPTYRMRLGYHPTREPLPVKTAAINALLDPSNPARAAVAAIVAFHGLHTGQVRDLKLVDISAGWLHIDGRKIPLAVPVRERVAAYLNYRNTTWPNTANPHLFINRRSAMELRSVGKRWIKLLLGPDVSCRSIREDRILAEALATRGDARRLQDMFGLSINASLRYTNVVDHPGFVDEG</sequence>